<dbReference type="AlphaFoldDB" id="A0A2M7DEQ7"/>
<reference evidence="3" key="1">
    <citation type="submission" date="2017-09" db="EMBL/GenBank/DDBJ databases">
        <title>Depth-based differentiation of microbial function through sediment-hosted aquifers and enrichment of novel symbionts in the deep terrestrial subsurface.</title>
        <authorList>
            <person name="Probst A.J."/>
            <person name="Ladd B."/>
            <person name="Jarett J.K."/>
            <person name="Geller-Mcgrath D.E."/>
            <person name="Sieber C.M.K."/>
            <person name="Emerson J.B."/>
            <person name="Anantharaman K."/>
            <person name="Thomas B.C."/>
            <person name="Malmstrom R."/>
            <person name="Stieglmeier M."/>
            <person name="Klingl A."/>
            <person name="Woyke T."/>
            <person name="Ryan C.M."/>
            <person name="Banfield J.F."/>
        </authorList>
    </citation>
    <scope>NUCLEOTIDE SEQUENCE [LARGE SCALE GENOMIC DNA]</scope>
</reference>
<protein>
    <submittedName>
        <fullName evidence="2">Uncharacterized protein</fullName>
    </submittedName>
</protein>
<feature type="compositionally biased region" description="Acidic residues" evidence="1">
    <location>
        <begin position="56"/>
        <end position="65"/>
    </location>
</feature>
<evidence type="ECO:0000313" key="2">
    <source>
        <dbReference type="EMBL" id="PIV47339.1"/>
    </source>
</evidence>
<sequence length="71" mass="8238">MFRGIEKFVPGHFTPTPEEEKRNPNIRKKMAAANETAQKIVAAQAREKLKRSLEQMPEEESEEEERVEKIA</sequence>
<organism evidence="2 3">
    <name type="scientific">bacterium (Candidatus Gribaldobacteria) CG02_land_8_20_14_3_00_41_15</name>
    <dbReference type="NCBI Taxonomy" id="2014270"/>
    <lineage>
        <taxon>Bacteria</taxon>
        <taxon>Candidatus Gribaldobacteria</taxon>
    </lineage>
</organism>
<evidence type="ECO:0000313" key="3">
    <source>
        <dbReference type="Proteomes" id="UP000229030"/>
    </source>
</evidence>
<proteinExistence type="predicted"/>
<name>A0A2M7DEQ7_9BACT</name>
<dbReference type="EMBL" id="PETV01000015">
    <property type="protein sequence ID" value="PIV47339.1"/>
    <property type="molecule type" value="Genomic_DNA"/>
</dbReference>
<comment type="caution">
    <text evidence="2">The sequence shown here is derived from an EMBL/GenBank/DDBJ whole genome shotgun (WGS) entry which is preliminary data.</text>
</comment>
<feature type="region of interest" description="Disordered" evidence="1">
    <location>
        <begin position="1"/>
        <end position="25"/>
    </location>
</feature>
<evidence type="ECO:0000256" key="1">
    <source>
        <dbReference type="SAM" id="MobiDB-lite"/>
    </source>
</evidence>
<gene>
    <name evidence="2" type="ORF">COS21_00480</name>
</gene>
<feature type="region of interest" description="Disordered" evidence="1">
    <location>
        <begin position="48"/>
        <end position="71"/>
    </location>
</feature>
<dbReference type="Proteomes" id="UP000229030">
    <property type="component" value="Unassembled WGS sequence"/>
</dbReference>
<accession>A0A2M7DEQ7</accession>